<name>A0A9D9I9D3_9BACT</name>
<gene>
    <name evidence="1" type="ORF">IAB99_07505</name>
</gene>
<dbReference type="EMBL" id="JADIMH010000043">
    <property type="protein sequence ID" value="MBO8467593.1"/>
    <property type="molecule type" value="Genomic_DNA"/>
</dbReference>
<evidence type="ECO:0000313" key="1">
    <source>
        <dbReference type="EMBL" id="MBO8467593.1"/>
    </source>
</evidence>
<sequence length="410" mass="44866">MEYRSFAEGVPGVLALCAGVLMCAMCGKDADCPDGGNHEEVPPPHSDTLYVTGVEYPAGYDWVKDPEYGTVPCRLFLEKEGERIVEIPVGYSYETASDPDMHRCAKGHLYTDYSTDSETVIKRDGVELFRYPGREMISGFYVSDSTDVYTLGQPRSGGSGFTFRRNGEVLLDVPSGCAVSDISEKDGRLYLVYRTDALSDGSGRERQGYYIYADGGSSLLAGISSNEEILHAVVQNGQPVCVLGGTDGSPSGSECFFRNGTRYAIETEGLGALVYCRILYDDDDVFLSGVCRSAVSGECTYAVWDGYGKHMYSLASGQLPFYSFACSGNIYDFTGQATSFDDMTCHMNGKQLYSYGRNLSTYGSRPAAVCRDSLYFIFSDRTERKQPYVAVQDRLTAGGFNGFYTGVSAW</sequence>
<comment type="caution">
    <text evidence="1">The sequence shown here is derived from an EMBL/GenBank/DDBJ whole genome shotgun (WGS) entry which is preliminary data.</text>
</comment>
<proteinExistence type="predicted"/>
<reference evidence="1" key="1">
    <citation type="submission" date="2020-10" db="EMBL/GenBank/DDBJ databases">
        <authorList>
            <person name="Gilroy R."/>
        </authorList>
    </citation>
    <scope>NUCLEOTIDE SEQUENCE</scope>
    <source>
        <strain evidence="1">B1-15692</strain>
    </source>
</reference>
<organism evidence="1 2">
    <name type="scientific">Candidatus Cryptobacteroides faecipullorum</name>
    <dbReference type="NCBI Taxonomy" id="2840764"/>
    <lineage>
        <taxon>Bacteria</taxon>
        <taxon>Pseudomonadati</taxon>
        <taxon>Bacteroidota</taxon>
        <taxon>Bacteroidia</taxon>
        <taxon>Bacteroidales</taxon>
        <taxon>Candidatus Cryptobacteroides</taxon>
    </lineage>
</organism>
<accession>A0A9D9I9D3</accession>
<dbReference type="Proteomes" id="UP000823660">
    <property type="component" value="Unassembled WGS sequence"/>
</dbReference>
<dbReference type="AlphaFoldDB" id="A0A9D9I9D3"/>
<evidence type="ECO:0000313" key="2">
    <source>
        <dbReference type="Proteomes" id="UP000823660"/>
    </source>
</evidence>
<reference evidence="1" key="2">
    <citation type="journal article" date="2021" name="PeerJ">
        <title>Extensive microbial diversity within the chicken gut microbiome revealed by metagenomics and culture.</title>
        <authorList>
            <person name="Gilroy R."/>
            <person name="Ravi A."/>
            <person name="Getino M."/>
            <person name="Pursley I."/>
            <person name="Horton D.L."/>
            <person name="Alikhan N.F."/>
            <person name="Baker D."/>
            <person name="Gharbi K."/>
            <person name="Hall N."/>
            <person name="Watson M."/>
            <person name="Adriaenssens E.M."/>
            <person name="Foster-Nyarko E."/>
            <person name="Jarju S."/>
            <person name="Secka A."/>
            <person name="Antonio M."/>
            <person name="Oren A."/>
            <person name="Chaudhuri R.R."/>
            <person name="La Ragione R."/>
            <person name="Hildebrand F."/>
            <person name="Pallen M.J."/>
        </authorList>
    </citation>
    <scope>NUCLEOTIDE SEQUENCE</scope>
    <source>
        <strain evidence="1">B1-15692</strain>
    </source>
</reference>
<protein>
    <submittedName>
        <fullName evidence="1">Uncharacterized protein</fullName>
    </submittedName>
</protein>